<feature type="compositionally biased region" description="Basic and acidic residues" evidence="8">
    <location>
        <begin position="380"/>
        <end position="390"/>
    </location>
</feature>
<evidence type="ECO:0000256" key="5">
    <source>
        <dbReference type="ARBA" id="ARBA00023128"/>
    </source>
</evidence>
<accession>A0A4S2N2N2</accession>
<evidence type="ECO:0000256" key="8">
    <source>
        <dbReference type="SAM" id="MobiDB-lite"/>
    </source>
</evidence>
<dbReference type="GO" id="GO:0030003">
    <property type="term" value="P:intracellular monoatomic cation homeostasis"/>
    <property type="evidence" value="ECO:0007669"/>
    <property type="project" value="TreeGrafter"/>
</dbReference>
<dbReference type="Pfam" id="PF07766">
    <property type="entry name" value="LETM1_RBD"/>
    <property type="match status" value="1"/>
</dbReference>
<evidence type="ECO:0000256" key="4">
    <source>
        <dbReference type="ARBA" id="ARBA00022989"/>
    </source>
</evidence>
<dbReference type="PANTHER" id="PTHR14009:SF1">
    <property type="entry name" value="MITOCHONDRIAL PROTON_CALCIUM EXCHANGER PROTEIN"/>
    <property type="match status" value="1"/>
</dbReference>
<evidence type="ECO:0000256" key="9">
    <source>
        <dbReference type="SAM" id="Phobius"/>
    </source>
</evidence>
<feature type="compositionally biased region" description="Basic and acidic residues" evidence="8">
    <location>
        <begin position="401"/>
        <end position="416"/>
    </location>
</feature>
<dbReference type="InterPro" id="IPR033122">
    <property type="entry name" value="LETM1-like_RBD"/>
</dbReference>
<dbReference type="PANTHER" id="PTHR14009">
    <property type="entry name" value="LEUCINE ZIPPER-EF-HAND CONTAINING TRANSMEMBRANE PROTEIN"/>
    <property type="match status" value="1"/>
</dbReference>
<keyword evidence="2 9" id="KW-0812">Transmembrane</keyword>
<dbReference type="STRING" id="341454.A0A4S2N2N2"/>
<keyword evidence="3" id="KW-0999">Mitochondrion inner membrane</keyword>
<dbReference type="InterPro" id="IPR044202">
    <property type="entry name" value="LETM1/MDM38-like"/>
</dbReference>
<dbReference type="GO" id="GO:0005743">
    <property type="term" value="C:mitochondrial inner membrane"/>
    <property type="evidence" value="ECO:0007669"/>
    <property type="project" value="UniProtKB-SubCell"/>
</dbReference>
<name>A0A4S2N2N2_9PEZI</name>
<dbReference type="Proteomes" id="UP000298138">
    <property type="component" value="Unassembled WGS sequence"/>
</dbReference>
<reference evidence="11 12" key="1">
    <citation type="submission" date="2019-04" db="EMBL/GenBank/DDBJ databases">
        <title>Comparative genomics and transcriptomics to analyze fruiting body development in filamentous ascomycetes.</title>
        <authorList>
            <consortium name="DOE Joint Genome Institute"/>
            <person name="Lutkenhaus R."/>
            <person name="Traeger S."/>
            <person name="Breuer J."/>
            <person name="Kuo A."/>
            <person name="Lipzen A."/>
            <person name="Pangilinan J."/>
            <person name="Dilworth D."/>
            <person name="Sandor L."/>
            <person name="Poggeler S."/>
            <person name="Barry K."/>
            <person name="Grigoriev I.V."/>
            <person name="Nowrousian M."/>
        </authorList>
    </citation>
    <scope>NUCLEOTIDE SEQUENCE [LARGE SCALE GENOMIC DNA]</scope>
    <source>
        <strain evidence="11 12">CBS 389.68</strain>
    </source>
</reference>
<keyword evidence="4 9" id="KW-1133">Transmembrane helix</keyword>
<protein>
    <submittedName>
        <fullName evidence="11">MRS7 family protein</fullName>
    </submittedName>
</protein>
<evidence type="ECO:0000256" key="3">
    <source>
        <dbReference type="ARBA" id="ARBA00022792"/>
    </source>
</evidence>
<sequence length="441" mass="50140">MKQAQKELYTAQEAVGAGAVDAEKTVVSSGENPTSEEKILATKKAEEEKKLTVMEKIKHGVQHFWDGTKLLGTEIKISWKLALKMAAGYELSRRERRQLERTVKDLGRLVPFSVFIIVPAGELFLPFALKLFPNMLPSTYEDQSAKDKKMKKLRTTRKDVSALIKRTLQETGIPVSIPTRQSKEFTEFFRKIRTSGESPSREDLIRVCKIFKDDVTLDNLSRPQLVGMCRYMNLNSFGTDAMLRYNIRHRMRQMKRDDRAISYEGIESLTVPELQNACASRGIRTHGVSPGHLRDDLNTWLELRLKHGIPSTLLILSNAFMYAQGKDAEIDSHYDALQAVLSSIPEELFHEIELEVHDMEGAATNKQRLEVIREQQELIEEENKERDESSKAGAETQAPYYDRDIDEKVVELKEDEPSLTPGAEEAKQAVSDQKVEDAKKA</sequence>
<evidence type="ECO:0000256" key="7">
    <source>
        <dbReference type="PROSITE-ProRule" id="PRU01094"/>
    </source>
</evidence>
<feature type="transmembrane region" description="Helical" evidence="9">
    <location>
        <begin position="106"/>
        <end position="129"/>
    </location>
</feature>
<evidence type="ECO:0000259" key="10">
    <source>
        <dbReference type="PROSITE" id="PS51758"/>
    </source>
</evidence>
<evidence type="ECO:0000313" key="12">
    <source>
        <dbReference type="Proteomes" id="UP000298138"/>
    </source>
</evidence>
<proteinExistence type="predicted"/>
<dbReference type="InParanoid" id="A0A4S2N2N2"/>
<evidence type="ECO:0000256" key="6">
    <source>
        <dbReference type="ARBA" id="ARBA00023136"/>
    </source>
</evidence>
<evidence type="ECO:0000256" key="2">
    <source>
        <dbReference type="ARBA" id="ARBA00022692"/>
    </source>
</evidence>
<organism evidence="11 12">
    <name type="scientific">Ascodesmis nigricans</name>
    <dbReference type="NCBI Taxonomy" id="341454"/>
    <lineage>
        <taxon>Eukaryota</taxon>
        <taxon>Fungi</taxon>
        <taxon>Dikarya</taxon>
        <taxon>Ascomycota</taxon>
        <taxon>Pezizomycotina</taxon>
        <taxon>Pezizomycetes</taxon>
        <taxon>Pezizales</taxon>
        <taxon>Ascodesmidaceae</taxon>
        <taxon>Ascodesmis</taxon>
    </lineage>
</organism>
<keyword evidence="5 7" id="KW-0496">Mitochondrion</keyword>
<dbReference type="OrthoDB" id="275278at2759"/>
<dbReference type="AlphaFoldDB" id="A0A4S2N2N2"/>
<keyword evidence="12" id="KW-1185">Reference proteome</keyword>
<feature type="domain" description="Letm1 RBD" evidence="10">
    <location>
        <begin position="152"/>
        <end position="346"/>
    </location>
</feature>
<dbReference type="PROSITE" id="PS51758">
    <property type="entry name" value="LETM1_RBD"/>
    <property type="match status" value="1"/>
</dbReference>
<dbReference type="GO" id="GO:0043022">
    <property type="term" value="F:ribosome binding"/>
    <property type="evidence" value="ECO:0007669"/>
    <property type="project" value="InterPro"/>
</dbReference>
<gene>
    <name evidence="11" type="ORF">EX30DRAFT_304533</name>
</gene>
<comment type="subcellular location">
    <subcellularLocation>
        <location evidence="1">Mitochondrion inner membrane</location>
        <topology evidence="1">Single-pass membrane protein</topology>
    </subcellularLocation>
</comment>
<evidence type="ECO:0000256" key="1">
    <source>
        <dbReference type="ARBA" id="ARBA00004434"/>
    </source>
</evidence>
<evidence type="ECO:0000313" key="11">
    <source>
        <dbReference type="EMBL" id="TGZ83357.1"/>
    </source>
</evidence>
<dbReference type="FunCoup" id="A0A4S2N2N2">
    <property type="interactions" value="543"/>
</dbReference>
<feature type="region of interest" description="Disordered" evidence="8">
    <location>
        <begin position="380"/>
        <end position="441"/>
    </location>
</feature>
<keyword evidence="6 9" id="KW-0472">Membrane</keyword>
<dbReference type="EMBL" id="ML220114">
    <property type="protein sequence ID" value="TGZ83357.1"/>
    <property type="molecule type" value="Genomic_DNA"/>
</dbReference>